<dbReference type="InterPro" id="IPR011335">
    <property type="entry name" value="Restrct_endonuc-II-like"/>
</dbReference>
<dbReference type="SUPFAM" id="SSF52980">
    <property type="entry name" value="Restriction endonuclease-like"/>
    <property type="match status" value="1"/>
</dbReference>
<comment type="caution">
    <text evidence="1">The sequence shown here is derived from an EMBL/GenBank/DDBJ whole genome shotgun (WGS) entry which is preliminary data.</text>
</comment>
<reference evidence="1 2" key="1">
    <citation type="submission" date="2021-04" db="EMBL/GenBank/DDBJ databases">
        <title>Chitinophaga sp. nov., isolated from the rhizosphere soil.</title>
        <authorList>
            <person name="He S."/>
        </authorList>
    </citation>
    <scope>NUCLEOTIDE SEQUENCE [LARGE SCALE GENOMIC DNA]</scope>
    <source>
        <strain evidence="1 2">2R12</strain>
    </source>
</reference>
<organism evidence="1 2">
    <name type="scientific">Chitinophaga hostae</name>
    <dbReference type="NCBI Taxonomy" id="2831022"/>
    <lineage>
        <taxon>Bacteria</taxon>
        <taxon>Pseudomonadati</taxon>
        <taxon>Bacteroidota</taxon>
        <taxon>Chitinophagia</taxon>
        <taxon>Chitinophagales</taxon>
        <taxon>Chitinophagaceae</taxon>
        <taxon>Chitinophaga</taxon>
    </lineage>
</organism>
<accession>A0ABS5J264</accession>
<gene>
    <name evidence="1" type="ORF">KE626_18450</name>
</gene>
<feature type="non-terminal residue" evidence="1">
    <location>
        <position position="445"/>
    </location>
</feature>
<evidence type="ECO:0000313" key="1">
    <source>
        <dbReference type="EMBL" id="MBS0029311.1"/>
    </source>
</evidence>
<sequence length="445" mass="50575">MKSIASYLEEHGPTLSSDLIIHIVSSSKVSESAARKKIERLTSPVHKLNGYFADRQSLLYHQSDFNNENYFEGLARAFEKAGKRYSAIITAMNYHHGIIAKKDLANYSFSPITDKKGHLTFHSLIENLMKLGVIYEYDNDHYQLNSSLFQKEEINYRYYKAIEFTKNLLLNNFNAWSRNLGLVSYAKGEYNNQVSGFQFSYTAPSYISGLVQSKDGILKPGFLTADVLIGNNTGINETSFFIKKIDIIKASSPGIRLFPVLIMDGVEVNALNKLKQNGVFIANIREIFGAEYNELLKSLINTITNAGTILKKEPEKYIDLMVQLSKLVDGKTNNLRGDLFELAVGYYYGQMCQFLEIGKKLRIEGEPRPREIDVFAVYHNEIKLVECKGYNYAVDDTFVAKYLSDKIPTAKKWLDNGTYREHAYTFEIWSTGGFTPEAILLLEKA</sequence>
<proteinExistence type="predicted"/>
<name>A0ABS5J264_9BACT</name>
<dbReference type="RefSeq" id="WP_211974414.1">
    <property type="nucleotide sequence ID" value="NZ_JAGTXB010000009.1"/>
</dbReference>
<evidence type="ECO:0000313" key="2">
    <source>
        <dbReference type="Proteomes" id="UP000676386"/>
    </source>
</evidence>
<dbReference type="EMBL" id="JAGTXB010000009">
    <property type="protein sequence ID" value="MBS0029311.1"/>
    <property type="molecule type" value="Genomic_DNA"/>
</dbReference>
<keyword evidence="2" id="KW-1185">Reference proteome</keyword>
<protein>
    <submittedName>
        <fullName evidence="1">Uncharacterized protein</fullName>
    </submittedName>
</protein>
<dbReference type="Proteomes" id="UP000676386">
    <property type="component" value="Unassembled WGS sequence"/>
</dbReference>